<keyword evidence="1" id="KW-0614">Plasmid</keyword>
<evidence type="ECO:0000313" key="1">
    <source>
        <dbReference type="EMBL" id="AFR74932.1"/>
    </source>
</evidence>
<geneLocation type="plasmid" evidence="1">
    <name>pSinA</name>
</geneLocation>
<dbReference type="EMBL" id="JF809815">
    <property type="protein sequence ID" value="AFR74932.1"/>
    <property type="molecule type" value="Genomic_DNA"/>
</dbReference>
<sequence length="89" mass="9587">MTDHLAKGRKLAACGGQELREALHGGFSLSIADIAGIGRRPGQGGLHRYGRSEAEDLSTPEFWRARRREAAGKILMAMSCCPTTGLQHP</sequence>
<reference evidence="1" key="1">
    <citation type="journal article" date="2013" name="J. Biotechnol.">
        <title>Structural and functional genomics of plasmid pSinA of Sinorhizobium sp. M14 encoding genes for the arsenite oxidation and arsenic resistance.</title>
        <authorList>
            <person name="Drewniak L."/>
            <person name="Dziewit L."/>
            <person name="Ciezkowska M."/>
            <person name="Gawor J."/>
            <person name="Gromadka R."/>
            <person name="Sklodowska A."/>
        </authorList>
    </citation>
    <scope>NUCLEOTIDE SEQUENCE</scope>
    <source>
        <strain evidence="1">M14</strain>
        <plasmid evidence="1">pSinA</plasmid>
    </source>
</reference>
<proteinExistence type="predicted"/>
<organism evidence="1">
    <name type="scientific">Sinorhizobium sp. M14</name>
    <dbReference type="NCBI Taxonomy" id="430451"/>
    <lineage>
        <taxon>Bacteria</taxon>
        <taxon>Pseudomonadati</taxon>
        <taxon>Pseudomonadota</taxon>
        <taxon>Alphaproteobacteria</taxon>
        <taxon>Hyphomicrobiales</taxon>
        <taxon>Rhizobiaceae</taxon>
        <taxon>Sinorhizobium/Ensifer group</taxon>
        <taxon>Sinorhizobium</taxon>
    </lineage>
</organism>
<accession>R4IL54</accession>
<protein>
    <submittedName>
        <fullName evidence="1">Uncharacterized protein</fullName>
    </submittedName>
</protein>
<name>R4IL54_9HYPH</name>
<dbReference type="AlphaFoldDB" id="R4IL54"/>